<proteinExistence type="predicted"/>
<reference evidence="2 3" key="1">
    <citation type="submission" date="2024-04" db="EMBL/GenBank/DDBJ databases">
        <title>Human intestinal bacterial collection.</title>
        <authorList>
            <person name="Pauvert C."/>
            <person name="Hitch T.C.A."/>
            <person name="Clavel T."/>
        </authorList>
    </citation>
    <scope>NUCLEOTIDE SEQUENCE [LARGE SCALE GENOMIC DNA]</scope>
    <source>
        <strain evidence="2 3">CLA-KB-H42</strain>
    </source>
</reference>
<dbReference type="RefSeq" id="WP_102374529.1">
    <property type="nucleotide sequence ID" value="NZ_JBBNOP010000004.1"/>
</dbReference>
<comment type="caution">
    <text evidence="2">The sequence shown here is derived from an EMBL/GenBank/DDBJ whole genome shotgun (WGS) entry which is preliminary data.</text>
</comment>
<dbReference type="EMBL" id="JBBNOP010000004">
    <property type="protein sequence ID" value="MEQ3362524.1"/>
    <property type="molecule type" value="Genomic_DNA"/>
</dbReference>
<feature type="chain" id="PRO_5045964057" evidence="1">
    <location>
        <begin position="21"/>
        <end position="243"/>
    </location>
</feature>
<name>A0ABV1JBR6_9ACTN</name>
<evidence type="ECO:0000313" key="3">
    <source>
        <dbReference type="Proteomes" id="UP001487305"/>
    </source>
</evidence>
<organism evidence="2 3">
    <name type="scientific">Raoultibacter massiliensis</name>
    <dbReference type="NCBI Taxonomy" id="1852371"/>
    <lineage>
        <taxon>Bacteria</taxon>
        <taxon>Bacillati</taxon>
        <taxon>Actinomycetota</taxon>
        <taxon>Coriobacteriia</taxon>
        <taxon>Eggerthellales</taxon>
        <taxon>Eggerthellaceae</taxon>
        <taxon>Raoultibacter</taxon>
    </lineage>
</organism>
<keyword evidence="3" id="KW-1185">Reference proteome</keyword>
<dbReference type="Proteomes" id="UP001487305">
    <property type="component" value="Unassembled WGS sequence"/>
</dbReference>
<accession>A0ABV1JBR6</accession>
<evidence type="ECO:0000313" key="2">
    <source>
        <dbReference type="EMBL" id="MEQ3362524.1"/>
    </source>
</evidence>
<gene>
    <name evidence="2" type="ORF">AAA083_06010</name>
</gene>
<sequence length="243" mass="25330">MKRMASVAAVLCTAALVALGAALPGLAVNALDRQLEQESTERDNGAAALALGETADLLQMLDLFGSSPSEVELAEGVRLDEEGALQAAEELIDAVGAKPFAPDSAHTSPVLITGTSTGAPSGIVWICTGNQSAGDAQESVWIDDASGKAVAFFLQTGNTTLVVSEDGLPEEIESLLSYYRENGEIDSAEASIGLYDELSSEYAIELKRTDENTAASYTAPALLMEGTLLFNLGWQNDALAMPS</sequence>
<protein>
    <submittedName>
        <fullName evidence="2">Uncharacterized protein</fullName>
    </submittedName>
</protein>
<evidence type="ECO:0000256" key="1">
    <source>
        <dbReference type="SAM" id="SignalP"/>
    </source>
</evidence>
<feature type="signal peptide" evidence="1">
    <location>
        <begin position="1"/>
        <end position="20"/>
    </location>
</feature>
<keyword evidence="1" id="KW-0732">Signal</keyword>